<feature type="region of interest" description="Disordered" evidence="2">
    <location>
        <begin position="104"/>
        <end position="165"/>
    </location>
</feature>
<keyword evidence="4" id="KW-0413">Isomerase</keyword>
<feature type="coiled-coil region" evidence="1">
    <location>
        <begin position="7"/>
        <end position="34"/>
    </location>
</feature>
<keyword evidence="1" id="KW-0175">Coiled coil</keyword>
<name>A0A1D6MLG1_MAIZE</name>
<organism evidence="4">
    <name type="scientific">Zea mays</name>
    <name type="common">Maize</name>
    <dbReference type="NCBI Taxonomy" id="4577"/>
    <lineage>
        <taxon>Eukaryota</taxon>
        <taxon>Viridiplantae</taxon>
        <taxon>Streptophyta</taxon>
        <taxon>Embryophyta</taxon>
        <taxon>Tracheophyta</taxon>
        <taxon>Spermatophyta</taxon>
        <taxon>Magnoliopsida</taxon>
        <taxon>Liliopsida</taxon>
        <taxon>Poales</taxon>
        <taxon>Poaceae</taxon>
        <taxon>PACMAD clade</taxon>
        <taxon>Panicoideae</taxon>
        <taxon>Andropogonodae</taxon>
        <taxon>Andropogoneae</taxon>
        <taxon>Tripsacinae</taxon>
        <taxon>Zea</taxon>
    </lineage>
</organism>
<feature type="compositionally biased region" description="Low complexity" evidence="2">
    <location>
        <begin position="154"/>
        <end position="163"/>
    </location>
</feature>
<dbReference type="EMBL" id="CM007649">
    <property type="protein sequence ID" value="ONM30047.1"/>
    <property type="molecule type" value="Genomic_DNA"/>
</dbReference>
<evidence type="ECO:0000256" key="2">
    <source>
        <dbReference type="SAM" id="MobiDB-lite"/>
    </source>
</evidence>
<accession>A0A1D6MLG1</accession>
<dbReference type="GO" id="GO:0016853">
    <property type="term" value="F:isomerase activity"/>
    <property type="evidence" value="ECO:0007669"/>
    <property type="project" value="UniProtKB-KW"/>
</dbReference>
<dbReference type="Pfam" id="PF14389">
    <property type="entry name" value="Lzipper-MIP1"/>
    <property type="match status" value="1"/>
</dbReference>
<dbReference type="AlphaFoldDB" id="A0A1D6MLG1"/>
<feature type="domain" description="Ternary complex factor MIP1 leucine-zipper" evidence="3">
    <location>
        <begin position="10"/>
        <end position="90"/>
    </location>
</feature>
<evidence type="ECO:0000313" key="4">
    <source>
        <dbReference type="EMBL" id="ONM30047.1"/>
    </source>
</evidence>
<gene>
    <name evidence="4" type="ORF">ZEAMMB73_Zm00001d039866</name>
</gene>
<dbReference type="PANTHER" id="PTHR46248">
    <property type="entry name" value="EXPRESSED PROTEIN"/>
    <property type="match status" value="1"/>
</dbReference>
<reference evidence="4" key="1">
    <citation type="submission" date="2015-12" db="EMBL/GenBank/DDBJ databases">
        <title>Update maize B73 reference genome by single molecule sequencing technologies.</title>
        <authorList>
            <consortium name="Maize Genome Sequencing Project"/>
            <person name="Ware D."/>
        </authorList>
    </citation>
    <scope>NUCLEOTIDE SEQUENCE [LARGE SCALE GENOMIC DNA]</scope>
    <source>
        <tissue evidence="4">Seedling</tissue>
    </source>
</reference>
<evidence type="ECO:0000256" key="1">
    <source>
        <dbReference type="SAM" id="Coils"/>
    </source>
</evidence>
<dbReference type="InterPro" id="IPR025757">
    <property type="entry name" value="MIP1_Leuzipper"/>
</dbReference>
<feature type="compositionally biased region" description="Low complexity" evidence="2">
    <location>
        <begin position="208"/>
        <end position="220"/>
    </location>
</feature>
<feature type="compositionally biased region" description="Basic residues" evidence="2">
    <location>
        <begin position="221"/>
        <end position="237"/>
    </location>
</feature>
<proteinExistence type="predicted"/>
<sequence>MYFLMDRDEQREKRLELEFEVSELETVLEKEQQLGRVLQCSLQGRVVCHCCLSALVPTNVRGLLAELAVVEDEIFYLEKKVDDLRLRLRREQKWTDHCILHHQQQQQQHNRQQRHSVSVSRRELQLQQAGAQQLPRLPCPGPGSDEAPERESKASVGSASAKGIGRTDVVKCSARAPACGARCVRRRRCLIDAPRATHHGVLDHQEMRQSTSSAGGAATATRRRRRRRTRTGRRLPSGRRTAWRAAPTGSRRSSSG</sequence>
<dbReference type="PANTHER" id="PTHR46248:SF4">
    <property type="entry name" value="OS01G0147800 PROTEIN"/>
    <property type="match status" value="1"/>
</dbReference>
<protein>
    <submittedName>
        <fullName evidence="4">Triosephosphate isomerase</fullName>
    </submittedName>
</protein>
<feature type="region of interest" description="Disordered" evidence="2">
    <location>
        <begin position="200"/>
        <end position="256"/>
    </location>
</feature>
<evidence type="ECO:0000259" key="3">
    <source>
        <dbReference type="Pfam" id="PF14389"/>
    </source>
</evidence>
<dbReference type="ExpressionAtlas" id="A0A1D6MLG1">
    <property type="expression patterns" value="baseline and differential"/>
</dbReference>
<feature type="compositionally biased region" description="Low complexity" evidence="2">
    <location>
        <begin position="104"/>
        <end position="134"/>
    </location>
</feature>